<accession>A0ACA9MKS7</accession>
<keyword evidence="2" id="KW-1185">Reference proteome</keyword>
<dbReference type="EMBL" id="CAJVPM010013152">
    <property type="protein sequence ID" value="CAG8592956.1"/>
    <property type="molecule type" value="Genomic_DNA"/>
</dbReference>
<evidence type="ECO:0000313" key="1">
    <source>
        <dbReference type="EMBL" id="CAG8592956.1"/>
    </source>
</evidence>
<organism evidence="1 2">
    <name type="scientific">Scutellospora calospora</name>
    <dbReference type="NCBI Taxonomy" id="85575"/>
    <lineage>
        <taxon>Eukaryota</taxon>
        <taxon>Fungi</taxon>
        <taxon>Fungi incertae sedis</taxon>
        <taxon>Mucoromycota</taxon>
        <taxon>Glomeromycotina</taxon>
        <taxon>Glomeromycetes</taxon>
        <taxon>Diversisporales</taxon>
        <taxon>Gigasporaceae</taxon>
        <taxon>Scutellospora</taxon>
    </lineage>
</organism>
<reference evidence="1" key="1">
    <citation type="submission" date="2021-06" db="EMBL/GenBank/DDBJ databases">
        <authorList>
            <person name="Kallberg Y."/>
            <person name="Tangrot J."/>
            <person name="Rosling A."/>
        </authorList>
    </citation>
    <scope>NUCLEOTIDE SEQUENCE</scope>
    <source>
        <strain evidence="1">AU212A</strain>
    </source>
</reference>
<protein>
    <submittedName>
        <fullName evidence="1">961_t:CDS:1</fullName>
    </submittedName>
</protein>
<name>A0ACA9MKS7_9GLOM</name>
<gene>
    <name evidence="1" type="ORF">SCALOS_LOCUS6647</name>
</gene>
<sequence length="88" mass="10095">MNTQQRELTIFNNSSAKRKLYISLNNQLARLQQNIMIMEQSIEITVDQLENIGNFGLSHGALFMAANRVLRRDSTRTSINPETDNNLE</sequence>
<proteinExistence type="predicted"/>
<comment type="caution">
    <text evidence="1">The sequence shown here is derived from an EMBL/GenBank/DDBJ whole genome shotgun (WGS) entry which is preliminary data.</text>
</comment>
<dbReference type="Proteomes" id="UP000789860">
    <property type="component" value="Unassembled WGS sequence"/>
</dbReference>
<evidence type="ECO:0000313" key="2">
    <source>
        <dbReference type="Proteomes" id="UP000789860"/>
    </source>
</evidence>